<dbReference type="CDD" id="cd06572">
    <property type="entry name" value="Histidinol_dh"/>
    <property type="match status" value="1"/>
</dbReference>
<feature type="binding site" evidence="8">
    <location>
        <position position="411"/>
    </location>
    <ligand>
        <name>Zn(2+)</name>
        <dbReference type="ChEBI" id="CHEBI:29105"/>
    </ligand>
</feature>
<evidence type="ECO:0000256" key="7">
    <source>
        <dbReference type="ARBA" id="ARBA00049489"/>
    </source>
</evidence>
<feature type="binding site" evidence="8">
    <location>
        <position position="182"/>
    </location>
    <ligand>
        <name>NAD(+)</name>
        <dbReference type="ChEBI" id="CHEBI:57540"/>
    </ligand>
</feature>
<comment type="similarity">
    <text evidence="2 8 9 10">Belongs to the histidinol dehydrogenase family.</text>
</comment>
<keyword evidence="4 8" id="KW-0479">Metal-binding</keyword>
<comment type="caution">
    <text evidence="11">The sequence shown here is derived from an EMBL/GenBank/DDBJ whole genome shotgun (WGS) entry which is preliminary data.</text>
</comment>
<feature type="binding site" evidence="8">
    <location>
        <position position="411"/>
    </location>
    <ligand>
        <name>substrate</name>
    </ligand>
</feature>
<dbReference type="PROSITE" id="PS00611">
    <property type="entry name" value="HISOL_DEHYDROGENASE"/>
    <property type="match status" value="1"/>
</dbReference>
<dbReference type="EMBL" id="JBHSHC010000099">
    <property type="protein sequence ID" value="MFC4768337.1"/>
    <property type="molecule type" value="Genomic_DNA"/>
</dbReference>
<sequence length="424" mass="46085">MRIVEAKEFSLKREEAEPYEKERETVLDIIQHIRQYGDQALRAFTRRFDGAELIDFRVPEAAFAEAYNQVAPEFVNALRDAIANIRRYHEAQRRQSYLMMDEEGTTLGQLVRPLQRVGVYVPGGTASYPSTVLMNVIPAQVAGVPEIVVATPPDKEGNVNPGVLVALQELGITEVYRVGGAQSIAALAYGTQSIRPVDKIVGPGNIYVALAKQAVFGKVSIESIAGPSDILVVADDTADPEYVAADLLSQAEHGETSQAILVTPSRELAEKTAVALERQLAALPRREITEVSIRNMGAIVVTADLAEAVDVANRVAPEHLELIVGNPDDWIGRIVNAGAIFVGAYSTEPVGDYYCGTNHVLPTEGTARFSSPLNVDDFLKKTSLIRYSKTSLLNHGHKIIALAEAEGLEAHANAVRIRLQKEGK</sequence>
<dbReference type="Proteomes" id="UP001596002">
    <property type="component" value="Unassembled WGS sequence"/>
</dbReference>
<dbReference type="SUPFAM" id="SSF53720">
    <property type="entry name" value="ALDH-like"/>
    <property type="match status" value="1"/>
</dbReference>
<evidence type="ECO:0000313" key="12">
    <source>
        <dbReference type="Proteomes" id="UP001596002"/>
    </source>
</evidence>
<dbReference type="PANTHER" id="PTHR21256:SF2">
    <property type="entry name" value="HISTIDINE BIOSYNTHESIS TRIFUNCTIONAL PROTEIN"/>
    <property type="match status" value="1"/>
</dbReference>
<feature type="binding site" evidence="8">
    <location>
        <position position="205"/>
    </location>
    <ligand>
        <name>NAD(+)</name>
        <dbReference type="ChEBI" id="CHEBI:57540"/>
    </ligand>
</feature>
<dbReference type="Gene3D" id="3.40.50.1980">
    <property type="entry name" value="Nitrogenase molybdenum iron protein domain"/>
    <property type="match status" value="2"/>
</dbReference>
<dbReference type="GO" id="GO:0004399">
    <property type="term" value="F:histidinol dehydrogenase activity"/>
    <property type="evidence" value="ECO:0007669"/>
    <property type="project" value="UniProtKB-EC"/>
</dbReference>
<evidence type="ECO:0000256" key="9">
    <source>
        <dbReference type="PIRNR" id="PIRNR000099"/>
    </source>
</evidence>
<feature type="binding site" evidence="8">
    <location>
        <position position="228"/>
    </location>
    <ligand>
        <name>substrate</name>
    </ligand>
</feature>
<proteinExistence type="inferred from homology"/>
<comment type="cofactor">
    <cofactor evidence="8">
        <name>Zn(2+)</name>
        <dbReference type="ChEBI" id="CHEBI:29105"/>
    </cofactor>
    <text evidence="8">Binds 1 zinc ion per subunit.</text>
</comment>
<dbReference type="Pfam" id="PF00815">
    <property type="entry name" value="Histidinol_dh"/>
    <property type="match status" value="1"/>
</dbReference>
<feature type="binding site" evidence="8">
    <location>
        <position position="319"/>
    </location>
    <ligand>
        <name>substrate</name>
    </ligand>
</feature>
<keyword evidence="8" id="KW-0520">NAD</keyword>
<feature type="binding site" evidence="8">
    <location>
        <position position="253"/>
    </location>
    <ligand>
        <name>Zn(2+)</name>
        <dbReference type="ChEBI" id="CHEBI:29105"/>
    </ligand>
</feature>
<accession>A0ABV9Q4G0</accession>
<dbReference type="PRINTS" id="PR00083">
    <property type="entry name" value="HOLDHDRGNASE"/>
</dbReference>
<evidence type="ECO:0000256" key="6">
    <source>
        <dbReference type="ARBA" id="ARBA00023002"/>
    </source>
</evidence>
<feature type="active site" description="Proton acceptor" evidence="8">
    <location>
        <position position="318"/>
    </location>
</feature>
<gene>
    <name evidence="8 11" type="primary">hisD</name>
    <name evidence="11" type="ORF">ACFO8Q_13365</name>
</gene>
<comment type="pathway">
    <text evidence="8">Amino-acid biosynthesis; L-histidine biosynthesis; L-histidine from 5-phospho-alpha-D-ribose 1-diphosphate: step 9/9.</text>
</comment>
<dbReference type="InterPro" id="IPR016161">
    <property type="entry name" value="Ald_DH/histidinol_DH"/>
</dbReference>
<evidence type="ECO:0000256" key="3">
    <source>
        <dbReference type="ARBA" id="ARBA00012965"/>
    </source>
</evidence>
<feature type="binding site" evidence="8">
    <location>
        <position position="406"/>
    </location>
    <ligand>
        <name>substrate</name>
    </ligand>
</feature>
<evidence type="ECO:0000313" key="11">
    <source>
        <dbReference type="EMBL" id="MFC4768337.1"/>
    </source>
</evidence>
<keyword evidence="5 8" id="KW-0862">Zinc</keyword>
<dbReference type="InterPro" id="IPR012131">
    <property type="entry name" value="Hstdl_DH"/>
</dbReference>
<evidence type="ECO:0000256" key="8">
    <source>
        <dbReference type="HAMAP-Rule" id="MF_01024"/>
    </source>
</evidence>
<evidence type="ECO:0000256" key="4">
    <source>
        <dbReference type="ARBA" id="ARBA00022723"/>
    </source>
</evidence>
<feature type="binding site" evidence="8">
    <location>
        <position position="250"/>
    </location>
    <ligand>
        <name>substrate</name>
    </ligand>
</feature>
<comment type="function">
    <text evidence="1 8">Catalyzes the sequential NAD-dependent oxidations of L-histidinol to L-histidinaldehyde and then to L-histidine.</text>
</comment>
<dbReference type="InterPro" id="IPR022695">
    <property type="entry name" value="Histidinol_DH_monofunct"/>
</dbReference>
<dbReference type="RefSeq" id="WP_380026346.1">
    <property type="nucleotide sequence ID" value="NZ_JBHSHC010000099.1"/>
</dbReference>
<dbReference type="HAMAP" id="MF_01024">
    <property type="entry name" value="HisD"/>
    <property type="match status" value="1"/>
</dbReference>
<keyword evidence="8" id="KW-0028">Amino-acid biosynthesis</keyword>
<keyword evidence="8" id="KW-0368">Histidine biosynthesis</keyword>
<evidence type="ECO:0000256" key="5">
    <source>
        <dbReference type="ARBA" id="ARBA00022833"/>
    </source>
</evidence>
<comment type="catalytic activity">
    <reaction evidence="7 8">
        <text>L-histidinol + 2 NAD(+) + H2O = L-histidine + 2 NADH + 3 H(+)</text>
        <dbReference type="Rhea" id="RHEA:20641"/>
        <dbReference type="ChEBI" id="CHEBI:15377"/>
        <dbReference type="ChEBI" id="CHEBI:15378"/>
        <dbReference type="ChEBI" id="CHEBI:57540"/>
        <dbReference type="ChEBI" id="CHEBI:57595"/>
        <dbReference type="ChEBI" id="CHEBI:57699"/>
        <dbReference type="ChEBI" id="CHEBI:57945"/>
        <dbReference type="EC" id="1.1.1.23"/>
    </reaction>
</comment>
<evidence type="ECO:0000256" key="1">
    <source>
        <dbReference type="ARBA" id="ARBA00003850"/>
    </source>
</evidence>
<keyword evidence="12" id="KW-1185">Reference proteome</keyword>
<feature type="binding site" evidence="8">
    <location>
        <position position="352"/>
    </location>
    <ligand>
        <name>substrate</name>
    </ligand>
</feature>
<dbReference type="PANTHER" id="PTHR21256">
    <property type="entry name" value="HISTIDINOL DEHYDROGENASE HDH"/>
    <property type="match status" value="1"/>
</dbReference>
<dbReference type="EC" id="1.1.1.23" evidence="3 8"/>
<keyword evidence="6 8" id="KW-0560">Oxidoreductase</keyword>
<feature type="binding site" evidence="8">
    <location>
        <position position="120"/>
    </location>
    <ligand>
        <name>NAD(+)</name>
        <dbReference type="ChEBI" id="CHEBI:57540"/>
    </ligand>
</feature>
<dbReference type="InterPro" id="IPR001692">
    <property type="entry name" value="Histidinol_DH_CS"/>
</dbReference>
<feature type="binding site" evidence="8">
    <location>
        <position position="250"/>
    </location>
    <ligand>
        <name>Zn(2+)</name>
        <dbReference type="ChEBI" id="CHEBI:29105"/>
    </ligand>
</feature>
<feature type="binding site" evidence="8">
    <location>
        <position position="253"/>
    </location>
    <ligand>
        <name>substrate</name>
    </ligand>
</feature>
<protein>
    <recommendedName>
        <fullName evidence="3 8">Histidinol dehydrogenase</fullName>
        <shortName evidence="8">HDH</shortName>
        <ecNumber evidence="3 8">1.1.1.23</ecNumber>
    </recommendedName>
</protein>
<name>A0ABV9Q4G0_9BACL</name>
<dbReference type="PIRSF" id="PIRSF000099">
    <property type="entry name" value="Histidinol_dh"/>
    <property type="match status" value="1"/>
</dbReference>
<feature type="active site" description="Proton acceptor" evidence="8">
    <location>
        <position position="319"/>
    </location>
</feature>
<dbReference type="Gene3D" id="1.20.5.1300">
    <property type="match status" value="1"/>
</dbReference>
<organism evidence="11 12">
    <name type="scientific">Effusibacillus consociatus</name>
    <dbReference type="NCBI Taxonomy" id="1117041"/>
    <lineage>
        <taxon>Bacteria</taxon>
        <taxon>Bacillati</taxon>
        <taxon>Bacillota</taxon>
        <taxon>Bacilli</taxon>
        <taxon>Bacillales</taxon>
        <taxon>Alicyclobacillaceae</taxon>
        <taxon>Effusibacillus</taxon>
    </lineage>
</organism>
<reference evidence="12" key="1">
    <citation type="journal article" date="2019" name="Int. J. Syst. Evol. Microbiol.">
        <title>The Global Catalogue of Microorganisms (GCM) 10K type strain sequencing project: providing services to taxonomists for standard genome sequencing and annotation.</title>
        <authorList>
            <consortium name="The Broad Institute Genomics Platform"/>
            <consortium name="The Broad Institute Genome Sequencing Center for Infectious Disease"/>
            <person name="Wu L."/>
            <person name="Ma J."/>
        </authorList>
    </citation>
    <scope>NUCLEOTIDE SEQUENCE [LARGE SCALE GENOMIC DNA]</scope>
    <source>
        <strain evidence="12">WYCCWR 12678</strain>
    </source>
</reference>
<evidence type="ECO:0000256" key="10">
    <source>
        <dbReference type="RuleBase" id="RU004175"/>
    </source>
</evidence>
<evidence type="ECO:0000256" key="2">
    <source>
        <dbReference type="ARBA" id="ARBA00010178"/>
    </source>
</evidence>
<feature type="binding site" evidence="8">
    <location>
        <position position="352"/>
    </location>
    <ligand>
        <name>Zn(2+)</name>
        <dbReference type="ChEBI" id="CHEBI:29105"/>
    </ligand>
</feature>
<dbReference type="NCBIfam" id="TIGR00069">
    <property type="entry name" value="hisD"/>
    <property type="match status" value="1"/>
</dbReference>